<evidence type="ECO:0000313" key="1">
    <source>
        <dbReference type="EMBL" id="SIR90222.1"/>
    </source>
</evidence>
<protein>
    <submittedName>
        <fullName evidence="1">Polyketide cyclase / dehydrase and lipid transport</fullName>
    </submittedName>
</protein>
<accession>A0A1N7EQA2</accession>
<dbReference type="SUPFAM" id="SSF55961">
    <property type="entry name" value="Bet v1-like"/>
    <property type="match status" value="1"/>
</dbReference>
<name>A0A1N7EQA2_9ACTN</name>
<gene>
    <name evidence="1" type="ORF">SAMN05421833_1194</name>
</gene>
<dbReference type="EMBL" id="FTNI01000019">
    <property type="protein sequence ID" value="SIR90222.1"/>
    <property type="molecule type" value="Genomic_DNA"/>
</dbReference>
<keyword evidence="2" id="KW-1185">Reference proteome</keyword>
<dbReference type="AlphaFoldDB" id="A0A1N7EQA2"/>
<evidence type="ECO:0000313" key="2">
    <source>
        <dbReference type="Proteomes" id="UP000186096"/>
    </source>
</evidence>
<dbReference type="Proteomes" id="UP000186096">
    <property type="component" value="Unassembled WGS sequence"/>
</dbReference>
<dbReference type="STRING" id="58117.SAMN05421833_1194"/>
<organism evidence="1 2">
    <name type="scientific">Microbispora rosea</name>
    <dbReference type="NCBI Taxonomy" id="58117"/>
    <lineage>
        <taxon>Bacteria</taxon>
        <taxon>Bacillati</taxon>
        <taxon>Actinomycetota</taxon>
        <taxon>Actinomycetes</taxon>
        <taxon>Streptosporangiales</taxon>
        <taxon>Streptosporangiaceae</taxon>
        <taxon>Microbispora</taxon>
    </lineage>
</organism>
<dbReference type="InterPro" id="IPR019587">
    <property type="entry name" value="Polyketide_cyclase/dehydratase"/>
</dbReference>
<dbReference type="Gene3D" id="3.30.530.20">
    <property type="match status" value="1"/>
</dbReference>
<dbReference type="Pfam" id="PF10604">
    <property type="entry name" value="Polyketide_cyc2"/>
    <property type="match status" value="1"/>
</dbReference>
<proteinExistence type="predicted"/>
<reference evidence="2" key="1">
    <citation type="submission" date="2017-01" db="EMBL/GenBank/DDBJ databases">
        <authorList>
            <person name="Varghese N."/>
            <person name="Submissions S."/>
        </authorList>
    </citation>
    <scope>NUCLEOTIDE SEQUENCE [LARGE SCALE GENOMIC DNA]</scope>
    <source>
        <strain evidence="2">ATCC 12950</strain>
    </source>
</reference>
<dbReference type="InterPro" id="IPR023393">
    <property type="entry name" value="START-like_dom_sf"/>
</dbReference>
<sequence>MTGSGMMACMAFESRHVSVWIDRHAADVYEYASNPANLPEWAPGLGSAVENVDGKWYVETPSGRVGLAFVERNEYGVLDHDVTLPSGQVVHNPMRVIPGGDACEVVFTLRRLPGVDDEDFARDAGLVQADLTRLKHILEQPPG</sequence>